<accession>A0A7Y3XC56</accession>
<evidence type="ECO:0000313" key="1">
    <source>
        <dbReference type="EMBL" id="NOG32940.1"/>
    </source>
</evidence>
<organism evidence="1 2">
    <name type="scientific">Vreelandella azerica</name>
    <dbReference type="NCBI Taxonomy" id="2732867"/>
    <lineage>
        <taxon>Bacteria</taxon>
        <taxon>Pseudomonadati</taxon>
        <taxon>Pseudomonadota</taxon>
        <taxon>Gammaproteobacteria</taxon>
        <taxon>Oceanospirillales</taxon>
        <taxon>Halomonadaceae</taxon>
        <taxon>Vreelandella</taxon>
    </lineage>
</organism>
<name>A0A7Y3XC56_9GAMM</name>
<proteinExistence type="predicted"/>
<dbReference type="Proteomes" id="UP000588806">
    <property type="component" value="Unassembled WGS sequence"/>
</dbReference>
<comment type="caution">
    <text evidence="1">The sequence shown here is derived from an EMBL/GenBank/DDBJ whole genome shotgun (WGS) entry which is preliminary data.</text>
</comment>
<dbReference type="AlphaFoldDB" id="A0A7Y3XC56"/>
<evidence type="ECO:0008006" key="3">
    <source>
        <dbReference type="Google" id="ProtNLM"/>
    </source>
</evidence>
<reference evidence="1 2" key="1">
    <citation type="submission" date="2020-05" db="EMBL/GenBank/DDBJ databases">
        <authorList>
            <person name="Ruan W."/>
            <person name="Jeon C.O."/>
            <person name="Chun B.H."/>
        </authorList>
    </citation>
    <scope>NUCLEOTIDE SEQUENCE [LARGE SCALE GENOMIC DNA]</scope>
    <source>
        <strain evidence="1 2">TBZ9</strain>
    </source>
</reference>
<evidence type="ECO:0000313" key="2">
    <source>
        <dbReference type="Proteomes" id="UP000588806"/>
    </source>
</evidence>
<gene>
    <name evidence="1" type="ORF">HLB35_16285</name>
</gene>
<dbReference type="EMBL" id="JABFHI010000020">
    <property type="protein sequence ID" value="NOG32940.1"/>
    <property type="molecule type" value="Genomic_DNA"/>
</dbReference>
<dbReference type="InterPro" id="IPR036388">
    <property type="entry name" value="WH-like_DNA-bd_sf"/>
</dbReference>
<sequence length="74" mass="8300">MPIVTRQTIAECVPYRYLTVTEWARTGKDFPKAIGTIGRSYVYDLDKVAAWLEAKGKATPEQIGKLRQLAEGVE</sequence>
<dbReference type="RefSeq" id="WP_171703392.1">
    <property type="nucleotide sequence ID" value="NZ_JABFHI010000020.1"/>
</dbReference>
<keyword evidence="2" id="KW-1185">Reference proteome</keyword>
<protein>
    <recommendedName>
        <fullName evidence="3">AlpA family transcriptional regulator</fullName>
    </recommendedName>
</protein>
<dbReference type="Gene3D" id="1.10.10.10">
    <property type="entry name" value="Winged helix-like DNA-binding domain superfamily/Winged helix DNA-binding domain"/>
    <property type="match status" value="1"/>
</dbReference>
<reference evidence="1 2" key="2">
    <citation type="submission" date="2020-06" db="EMBL/GenBank/DDBJ databases">
        <title>Halomonas songnenensis sp. nov., a moderately halophilic bacterium isolated from saline and alkaline soils.</title>
        <authorList>
            <person name="Jiang J."/>
            <person name="Pan Y."/>
        </authorList>
    </citation>
    <scope>NUCLEOTIDE SEQUENCE [LARGE SCALE GENOMIC DNA]</scope>
    <source>
        <strain evidence="1 2">TBZ9</strain>
    </source>
</reference>